<dbReference type="InterPro" id="IPR027417">
    <property type="entry name" value="P-loop_NTPase"/>
</dbReference>
<dbReference type="InterPro" id="IPR049050">
    <property type="entry name" value="nSTAND3"/>
</dbReference>
<gene>
    <name evidence="2" type="ORF">SAMN04488117_12240</name>
</gene>
<protein>
    <recommendedName>
        <fullName evidence="1">Novel STAND NTPase 3 domain-containing protein</fullName>
    </recommendedName>
</protein>
<evidence type="ECO:0000259" key="1">
    <source>
        <dbReference type="Pfam" id="PF20720"/>
    </source>
</evidence>
<proteinExistence type="predicted"/>
<dbReference type="EMBL" id="FNBL01000022">
    <property type="protein sequence ID" value="SDG47085.1"/>
    <property type="molecule type" value="Genomic_DNA"/>
</dbReference>
<dbReference type="Gene3D" id="3.40.50.300">
    <property type="entry name" value="P-loop containing nucleotide triphosphate hydrolases"/>
    <property type="match status" value="1"/>
</dbReference>
<dbReference type="InterPro" id="IPR011989">
    <property type="entry name" value="ARM-like"/>
</dbReference>
<dbReference type="SUPFAM" id="SSF52540">
    <property type="entry name" value="P-loop containing nucleoside triphosphate hydrolases"/>
    <property type="match status" value="2"/>
</dbReference>
<feature type="domain" description="Novel STAND NTPase 3" evidence="1">
    <location>
        <begin position="247"/>
        <end position="367"/>
    </location>
</feature>
<dbReference type="InterPro" id="IPR016024">
    <property type="entry name" value="ARM-type_fold"/>
</dbReference>
<organism evidence="2 3">
    <name type="scientific">Celeribacter baekdonensis</name>
    <dbReference type="NCBI Taxonomy" id="875171"/>
    <lineage>
        <taxon>Bacteria</taxon>
        <taxon>Pseudomonadati</taxon>
        <taxon>Pseudomonadota</taxon>
        <taxon>Alphaproteobacteria</taxon>
        <taxon>Rhodobacterales</taxon>
        <taxon>Roseobacteraceae</taxon>
        <taxon>Celeribacter</taxon>
    </lineage>
</organism>
<dbReference type="SUPFAM" id="SSF48371">
    <property type="entry name" value="ARM repeat"/>
    <property type="match status" value="1"/>
</dbReference>
<dbReference type="Gene3D" id="1.25.10.10">
    <property type="entry name" value="Leucine-rich Repeat Variant"/>
    <property type="match status" value="1"/>
</dbReference>
<evidence type="ECO:0000313" key="3">
    <source>
        <dbReference type="Proteomes" id="UP000182284"/>
    </source>
</evidence>
<dbReference type="RefSeq" id="WP_074647433.1">
    <property type="nucleotide sequence ID" value="NZ_FNBL01000022.1"/>
</dbReference>
<dbReference type="Pfam" id="PF20720">
    <property type="entry name" value="nSTAND3"/>
    <property type="match status" value="1"/>
</dbReference>
<evidence type="ECO:0000313" key="2">
    <source>
        <dbReference type="EMBL" id="SDG47085.1"/>
    </source>
</evidence>
<dbReference type="Proteomes" id="UP000182284">
    <property type="component" value="Unassembled WGS sequence"/>
</dbReference>
<name>A0A1G7UHP9_9RHOB</name>
<dbReference type="OrthoDB" id="6746502at2"/>
<reference evidence="2 3" key="1">
    <citation type="submission" date="2016-10" db="EMBL/GenBank/DDBJ databases">
        <authorList>
            <person name="de Groot N.N."/>
        </authorList>
    </citation>
    <scope>NUCLEOTIDE SEQUENCE [LARGE SCALE GENOMIC DNA]</scope>
    <source>
        <strain evidence="2 3">DSM 27375</strain>
    </source>
</reference>
<sequence>MSNCEPETETETETETTTSAQSSLDGYWYQLKVSVLFALDLLANKQQTDQITLEPASEEDLYTELTGEVCALTQGFKVRTKKLIVQCKLRSTGPWKINEIKSLLAHGKRRKPAKEMLKDADAHYLLVTSADLDGVARKLSVSGPTQWSQLKPMPPTLRGALPNGADGRVAVWNSLDQEKVEHRIVDRLTERFRVPRSGVQACIKQLEEGALIRMKGAQAGVWTRQEIIGIVEAHGGYDGVSKDLSQFVHPANWDDLLAQLKERNAIVLTGPSGTGKTTAAKALIATLREENAGITHVKIEGGPERLRDDKTIGSVVFEIEDPWGRYRAEPGSLPWNDALNEFLGSASPDRMFVITSRSDVIKSANLTSLDQRFVGELLAGHYRANERGRLFDLRLGGLPRSEQVSALKYRSTVIKNLTLPLELDRFFGALGLGPDENESEATYMHRCIDDARKQSIESALVLAIDGQEIWEGAAVLWALLKVRKKLTFNALGEIEYYLSQTVPKLEDRLSGLASFLVAGGNFRQDKTEFTVAHPRVEAGLEQAMLNKPIAASRTLSFLLNALVGIDEHSQTDWGTETAAQIVAALRSTKLTNSKITPPTQQRIDDWLTIRLAALDSTFGDDLSTAAKAGSQKCAVAELARWLEESPIDKQWFNMTSWKEPKKSDDWYEWVSGEPHTHAICDAFITRIAPFRNGSFQGSFHEAIGKLSLNLTPSFLRALQKIIGHGYNPNADVLIDGALVDAEAFAQVFTEAAQFFDEQRTSQNREKLLPLFNRDYDDEAIDHYWESMGEDGYTASEILRAYIVLLRERDEWSLLKDHQNIRGFIWEWVHVAQKSDHPPCAAELLALYELTKCGRYESDFWELLEKHYDPALESLLQERVITGSENDDARVSASRAALRHAPLLIEGAFSASSDLKPQRLLELALDVQTCLDDEKREGEVSDLDFSKLTSELEQNKKDAISALLEDNGIGISAPCRELLASIPEDTHHSLNLAVSRTLTQCGQNVEGRLTNILSATLEVDEGNIDIATQAMQLATTIAANSLVDLGLQHDFARVRIEAMNAVFASSTDALPALLLETHRDASSLVRRRLVEMLTEKQDRSHIPTLIQLSYDTWTPDHHQHYEENVSFPIAESAIELLREQPSLSDEVYQELVKSLRATKNYDVRLQLLRTMARHGAVARQAKLVKIAIGEGRPTFQELVARALFFESDSFDSGNLDLVDDDKLASVGPEVCIWLCMLTALVAPEDRLMQATKTLATNPDRQVFVSLILLTIPKHRTEAQYETIANFLPKDVVAKLEKMVETECSEDLTFLDSLGDVKSVERIKWAFRIWYKKTPESKRKSRRRREKLA</sequence>
<accession>A0A1G7UHP9</accession>